<dbReference type="InterPro" id="IPR035952">
    <property type="entry name" value="Rhomboid-like_sf"/>
</dbReference>
<evidence type="ECO:0000259" key="7">
    <source>
        <dbReference type="Pfam" id="PF09924"/>
    </source>
</evidence>
<reference evidence="8 9" key="1">
    <citation type="submission" date="2019-07" db="EMBL/GenBank/DDBJ databases">
        <title>Full genome sequence of Humibacter sp. WJ7-1.</title>
        <authorList>
            <person name="Im W.-T."/>
        </authorList>
    </citation>
    <scope>NUCLEOTIDE SEQUENCE [LARGE SCALE GENOMIC DNA]</scope>
    <source>
        <strain evidence="8 9">WJ7-1</strain>
    </source>
</reference>
<dbReference type="EMBL" id="CP042305">
    <property type="protein sequence ID" value="QDZ13919.1"/>
    <property type="molecule type" value="Genomic_DNA"/>
</dbReference>
<feature type="domain" description="Phosphatidylglycerol lysyltransferase C-terminal" evidence="7">
    <location>
        <begin position="588"/>
        <end position="889"/>
    </location>
</feature>
<feature type="transmembrane region" description="Helical" evidence="6">
    <location>
        <begin position="230"/>
        <end position="249"/>
    </location>
</feature>
<accession>A0A5B8M1X0</accession>
<dbReference type="InterPro" id="IPR051211">
    <property type="entry name" value="PG_lysyltransferase"/>
</dbReference>
<feature type="transmembrane region" description="Helical" evidence="6">
    <location>
        <begin position="384"/>
        <end position="402"/>
    </location>
</feature>
<dbReference type="PANTHER" id="PTHR34697">
    <property type="entry name" value="PHOSPHATIDYLGLYCEROL LYSYLTRANSFERASE"/>
    <property type="match status" value="1"/>
</dbReference>
<organism evidence="8 9">
    <name type="scientific">Humibacter ginsenosidimutans</name>
    <dbReference type="NCBI Taxonomy" id="2599293"/>
    <lineage>
        <taxon>Bacteria</taxon>
        <taxon>Bacillati</taxon>
        <taxon>Actinomycetota</taxon>
        <taxon>Actinomycetes</taxon>
        <taxon>Micrococcales</taxon>
        <taxon>Microbacteriaceae</taxon>
        <taxon>Humibacter</taxon>
    </lineage>
</organism>
<dbReference type="Proteomes" id="UP000320216">
    <property type="component" value="Chromosome"/>
</dbReference>
<evidence type="ECO:0000313" key="9">
    <source>
        <dbReference type="Proteomes" id="UP000320216"/>
    </source>
</evidence>
<dbReference type="OrthoDB" id="594838at2"/>
<feature type="transmembrane region" description="Helical" evidence="6">
    <location>
        <begin position="135"/>
        <end position="155"/>
    </location>
</feature>
<feature type="transmembrane region" description="Helical" evidence="6">
    <location>
        <begin position="110"/>
        <end position="128"/>
    </location>
</feature>
<keyword evidence="5 6" id="KW-0472">Membrane</keyword>
<evidence type="ECO:0000256" key="2">
    <source>
        <dbReference type="ARBA" id="ARBA00022475"/>
    </source>
</evidence>
<feature type="transmembrane region" description="Helical" evidence="6">
    <location>
        <begin position="409"/>
        <end position="427"/>
    </location>
</feature>
<keyword evidence="8" id="KW-0645">Protease</keyword>
<dbReference type="Gene3D" id="1.20.1540.10">
    <property type="entry name" value="Rhomboid-like"/>
    <property type="match status" value="1"/>
</dbReference>
<feature type="transmembrane region" description="Helical" evidence="6">
    <location>
        <begin position="552"/>
        <end position="574"/>
    </location>
</feature>
<comment type="subcellular location">
    <subcellularLocation>
        <location evidence="1">Cell membrane</location>
        <topology evidence="1">Multi-pass membrane protein</topology>
    </subcellularLocation>
</comment>
<dbReference type="InterPro" id="IPR024320">
    <property type="entry name" value="LPG_synthase_C"/>
</dbReference>
<gene>
    <name evidence="8" type="ORF">FPZ11_03190</name>
</gene>
<evidence type="ECO:0000256" key="5">
    <source>
        <dbReference type="ARBA" id="ARBA00023136"/>
    </source>
</evidence>
<dbReference type="GO" id="GO:0005886">
    <property type="term" value="C:plasma membrane"/>
    <property type="evidence" value="ECO:0007669"/>
    <property type="project" value="UniProtKB-SubCell"/>
</dbReference>
<dbReference type="PANTHER" id="PTHR34697:SF2">
    <property type="entry name" value="PHOSPHATIDYLGLYCEROL LYSYLTRANSFERASE"/>
    <property type="match status" value="1"/>
</dbReference>
<feature type="transmembrane region" description="Helical" evidence="6">
    <location>
        <begin position="483"/>
        <end position="508"/>
    </location>
</feature>
<dbReference type="GO" id="GO:0055091">
    <property type="term" value="P:phospholipid homeostasis"/>
    <property type="evidence" value="ECO:0007669"/>
    <property type="project" value="TreeGrafter"/>
</dbReference>
<feature type="transmembrane region" description="Helical" evidence="6">
    <location>
        <begin position="195"/>
        <end position="218"/>
    </location>
</feature>
<feature type="transmembrane region" description="Helical" evidence="6">
    <location>
        <begin position="314"/>
        <end position="333"/>
    </location>
</feature>
<dbReference type="SUPFAM" id="SSF144091">
    <property type="entry name" value="Rhomboid-like"/>
    <property type="match status" value="1"/>
</dbReference>
<evidence type="ECO:0000313" key="8">
    <source>
        <dbReference type="EMBL" id="QDZ13919.1"/>
    </source>
</evidence>
<keyword evidence="8" id="KW-0378">Hydrolase</keyword>
<dbReference type="AlphaFoldDB" id="A0A5B8M1X0"/>
<dbReference type="KEGG" id="huw:FPZ11_03190"/>
<protein>
    <submittedName>
        <fullName evidence="8">Rhomboid family intramembrane serine protease</fullName>
    </submittedName>
</protein>
<evidence type="ECO:0000256" key="1">
    <source>
        <dbReference type="ARBA" id="ARBA00004651"/>
    </source>
</evidence>
<feature type="transmembrane region" description="Helical" evidence="6">
    <location>
        <begin position="447"/>
        <end position="471"/>
    </location>
</feature>
<keyword evidence="2" id="KW-1003">Cell membrane</keyword>
<sequence>MSSVNACEPAHRQHRAIVCPRSGTCALAVMCLKGAFSHVCVGATKRRIERRQRVCTRAAPSEESANVVVSARPRLCAAVRRRMTPITRDAPPAATRAGTVRRALDAVARVPFTVAYLVVVVIGSILLGSRGDVRLWTLHAFGTGLPSLGLWGHWWSPITSLLVAKDVLALVLAVLFGGAVLAFSERRLGTWRTVLAFFATAIAADVLGATLQAVLGYAGGIWDTQFRSTLIVDPLTGVAGAIMAASAFASARTRRRMRVLTTVVVLMFLLYRGEPVDLYRSLAVLVGFALGVAMRPMDRAREWGRSSHHEIRVFMASVVVTGAIGPIIAALSARPRGLLAPIALLLDNGSASDPQGLHACSVYAVSRACVQAITLERIGSFGPIMLSVLPLLMLLVVAWGLVRGRRLAVGLGIGMNALLALCSAYYLGLLPHLGIAGERRFPDHGSWGIVLALGATTVAPALTAVLLFVFRHSFTVMPSRRSMIRYGLIVVGSALVLIGLYIGLGWVLRDVAFDRHVTFLELSLDAFERFIPVEFLHREIPDFLPSSLAGRILYHGLGPVFWTIAIVAAVPPLLARPASSAHDAERARRILMAHGGDHMSFMTTWPMTSYWFGDDGETVVGYRVVGGVAIAIGSAFGRRDARADAMLAFARHCDERGWTPVFYSVDAGDWGSYFTDLGWDRLVVAEEAVIAPQSWSTTGKKWQDVRTAINRARREGLTLEWAHYHELSYATAAQIADLSEQWTAQKDLPEMGFTLGGLDELRDRDVTLLLARDAEQRVQAVTSWMPAFDDGRVTGWTLDFMRRRVDGPNGVMELVIAGAAERARDDGLEYLSLSGAPLARTSVSDSPESTVEAVLTLLAASLESMYGFRSLLAFKRKFQPELRPLLMAYPDPVSLPAIGLALLRAYLPGLTMRDAMAVLRPQRKETAPTR</sequence>
<dbReference type="InterPro" id="IPR016181">
    <property type="entry name" value="Acyl_CoA_acyltransferase"/>
</dbReference>
<dbReference type="GO" id="GO:0006508">
    <property type="term" value="P:proteolysis"/>
    <property type="evidence" value="ECO:0007669"/>
    <property type="project" value="UniProtKB-KW"/>
</dbReference>
<keyword evidence="4 6" id="KW-1133">Transmembrane helix</keyword>
<dbReference type="GO" id="GO:0016755">
    <property type="term" value="F:aminoacyltransferase activity"/>
    <property type="evidence" value="ECO:0007669"/>
    <property type="project" value="TreeGrafter"/>
</dbReference>
<evidence type="ECO:0000256" key="6">
    <source>
        <dbReference type="SAM" id="Phobius"/>
    </source>
</evidence>
<feature type="transmembrane region" description="Helical" evidence="6">
    <location>
        <begin position="167"/>
        <end position="183"/>
    </location>
</feature>
<evidence type="ECO:0000256" key="3">
    <source>
        <dbReference type="ARBA" id="ARBA00022692"/>
    </source>
</evidence>
<dbReference type="SUPFAM" id="SSF55729">
    <property type="entry name" value="Acyl-CoA N-acyltransferases (Nat)"/>
    <property type="match status" value="1"/>
</dbReference>
<keyword evidence="3 6" id="KW-0812">Transmembrane</keyword>
<name>A0A5B8M1X0_9MICO</name>
<keyword evidence="9" id="KW-1185">Reference proteome</keyword>
<dbReference type="GO" id="GO:0008233">
    <property type="term" value="F:peptidase activity"/>
    <property type="evidence" value="ECO:0007669"/>
    <property type="project" value="UniProtKB-KW"/>
</dbReference>
<feature type="transmembrane region" description="Helical" evidence="6">
    <location>
        <begin position="619"/>
        <end position="637"/>
    </location>
</feature>
<proteinExistence type="predicted"/>
<dbReference type="Pfam" id="PF09924">
    <property type="entry name" value="LPG_synthase_C"/>
    <property type="match status" value="1"/>
</dbReference>
<evidence type="ECO:0000256" key="4">
    <source>
        <dbReference type="ARBA" id="ARBA00022989"/>
    </source>
</evidence>